<evidence type="ECO:0000256" key="1">
    <source>
        <dbReference type="SAM" id="Phobius"/>
    </source>
</evidence>
<protein>
    <submittedName>
        <fullName evidence="2">Uncharacterized protein</fullName>
    </submittedName>
</protein>
<accession>A0A6N9UPU8</accession>
<name>A0A6N9UPU8_9ACTN</name>
<dbReference type="Proteomes" id="UP000469545">
    <property type="component" value="Unassembled WGS sequence"/>
</dbReference>
<feature type="transmembrane region" description="Helical" evidence="1">
    <location>
        <begin position="12"/>
        <end position="34"/>
    </location>
</feature>
<evidence type="ECO:0000313" key="3">
    <source>
        <dbReference type="Proteomes" id="UP000469545"/>
    </source>
</evidence>
<keyword evidence="1" id="KW-1133">Transmembrane helix</keyword>
<organism evidence="2 3">
    <name type="scientific">Streptomyces coelicoflavus</name>
    <dbReference type="NCBI Taxonomy" id="285562"/>
    <lineage>
        <taxon>Bacteria</taxon>
        <taxon>Bacillati</taxon>
        <taxon>Actinomycetota</taxon>
        <taxon>Actinomycetes</taxon>
        <taxon>Kitasatosporales</taxon>
        <taxon>Streptomycetaceae</taxon>
        <taxon>Streptomyces</taxon>
    </lineage>
</organism>
<gene>
    <name evidence="2" type="ORF">G3I46_24990</name>
</gene>
<dbReference type="EMBL" id="JAAGMB010000543">
    <property type="protein sequence ID" value="NEB19708.1"/>
    <property type="molecule type" value="Genomic_DNA"/>
</dbReference>
<comment type="caution">
    <text evidence="2">The sequence shown here is derived from an EMBL/GenBank/DDBJ whole genome shotgun (WGS) entry which is preliminary data.</text>
</comment>
<sequence>MSALVAKTGKAILIGFLAIPVLLTLLISSANLGAQAQAELGAQVLASVLVALITSVLTCTGARRLRC</sequence>
<proteinExistence type="predicted"/>
<dbReference type="AlphaFoldDB" id="A0A6N9UPU8"/>
<evidence type="ECO:0000313" key="2">
    <source>
        <dbReference type="EMBL" id="NEB19708.1"/>
    </source>
</evidence>
<keyword evidence="1" id="KW-0812">Transmembrane</keyword>
<keyword evidence="1" id="KW-0472">Membrane</keyword>
<dbReference type="RefSeq" id="WP_164142015.1">
    <property type="nucleotide sequence ID" value="NZ_JAAGMB010000543.1"/>
</dbReference>
<reference evidence="2 3" key="1">
    <citation type="submission" date="2020-01" db="EMBL/GenBank/DDBJ databases">
        <title>Insect and environment-associated Actinomycetes.</title>
        <authorList>
            <person name="Currrie C."/>
            <person name="Chevrette M."/>
            <person name="Carlson C."/>
            <person name="Stubbendieck R."/>
            <person name="Wendt-Pienkowski E."/>
        </authorList>
    </citation>
    <scope>NUCLEOTIDE SEQUENCE [LARGE SCALE GENOMIC DNA]</scope>
    <source>
        <strain evidence="2 3">SID14172</strain>
    </source>
</reference>
<keyword evidence="3" id="KW-1185">Reference proteome</keyword>
<feature type="transmembrane region" description="Helical" evidence="1">
    <location>
        <begin position="40"/>
        <end position="62"/>
    </location>
</feature>